<dbReference type="PROSITE" id="PS51257">
    <property type="entry name" value="PROKAR_LIPOPROTEIN"/>
    <property type="match status" value="1"/>
</dbReference>
<feature type="compositionally biased region" description="Acidic residues" evidence="1">
    <location>
        <begin position="23"/>
        <end position="70"/>
    </location>
</feature>
<dbReference type="Proteomes" id="UP000199008">
    <property type="component" value="Unassembled WGS sequence"/>
</dbReference>
<name>A0A1G9FVZ9_9BACL</name>
<feature type="region of interest" description="Disordered" evidence="1">
    <location>
        <begin position="22"/>
        <end position="70"/>
    </location>
</feature>
<evidence type="ECO:0000256" key="1">
    <source>
        <dbReference type="SAM" id="MobiDB-lite"/>
    </source>
</evidence>
<proteinExistence type="predicted"/>
<evidence type="ECO:0000313" key="2">
    <source>
        <dbReference type="EMBL" id="SDK92611.1"/>
    </source>
</evidence>
<gene>
    <name evidence="2" type="ORF">SAMN05216216_11435</name>
</gene>
<dbReference type="EMBL" id="FNFY01000014">
    <property type="protein sequence ID" value="SDK92611.1"/>
    <property type="molecule type" value="Genomic_DNA"/>
</dbReference>
<dbReference type="RefSeq" id="WP_092986582.1">
    <property type="nucleotide sequence ID" value="NZ_FNFY01000014.1"/>
</dbReference>
<evidence type="ECO:0000313" key="3">
    <source>
        <dbReference type="Proteomes" id="UP000199008"/>
    </source>
</evidence>
<reference evidence="3" key="1">
    <citation type="submission" date="2016-10" db="EMBL/GenBank/DDBJ databases">
        <authorList>
            <person name="Varghese N."/>
            <person name="Submissions S."/>
        </authorList>
    </citation>
    <scope>NUCLEOTIDE SEQUENCE [LARGE SCALE GENOMIC DNA]</scope>
    <source>
        <strain evidence="3">CGMCC 1.8895</strain>
    </source>
</reference>
<keyword evidence="3" id="KW-1185">Reference proteome</keyword>
<sequence length="70" mass="7047">MNFKKYLLAGGLASVLVLGACGGDEDSAEDTGGEGAGDTEETSGVEDEESSDSAGETIEESGEEPDSSEQ</sequence>
<protein>
    <submittedName>
        <fullName evidence="2">Uncharacterized protein</fullName>
    </submittedName>
</protein>
<dbReference type="AlphaFoldDB" id="A0A1G9FVZ9"/>
<organism evidence="2 3">
    <name type="scientific">Lacicoccus qingdaonensis</name>
    <dbReference type="NCBI Taxonomy" id="576118"/>
    <lineage>
        <taxon>Bacteria</taxon>
        <taxon>Bacillati</taxon>
        <taxon>Bacillota</taxon>
        <taxon>Bacilli</taxon>
        <taxon>Bacillales</taxon>
        <taxon>Salinicoccaceae</taxon>
        <taxon>Lacicoccus</taxon>
    </lineage>
</organism>
<accession>A0A1G9FVZ9</accession>